<feature type="domain" description="HTH bat-type" evidence="3">
    <location>
        <begin position="184"/>
        <end position="233"/>
    </location>
</feature>
<dbReference type="EMBL" id="JAOPKB010000001">
    <property type="protein sequence ID" value="MCU4971741.1"/>
    <property type="molecule type" value="Genomic_DNA"/>
</dbReference>
<dbReference type="Proteomes" id="UP001321018">
    <property type="component" value="Unassembled WGS sequence"/>
</dbReference>
<feature type="domain" description="HVO-2928 N-terminal" evidence="4">
    <location>
        <begin position="3"/>
        <end position="168"/>
    </location>
</feature>
<name>A0AAP2YWD0_9EURY</name>
<dbReference type="Pfam" id="PF24281">
    <property type="entry name" value="HVO_2928_N"/>
    <property type="match status" value="1"/>
</dbReference>
<dbReference type="InterPro" id="IPR056529">
    <property type="entry name" value="HVO_2928_N"/>
</dbReference>
<evidence type="ECO:0000313" key="6">
    <source>
        <dbReference type="EMBL" id="MCU4971741.1"/>
    </source>
</evidence>
<dbReference type="Pfam" id="PF04967">
    <property type="entry name" value="HTH_10"/>
    <property type="match status" value="1"/>
</dbReference>
<dbReference type="AlphaFoldDB" id="A0AAP2YWD0"/>
<evidence type="ECO:0000313" key="5">
    <source>
        <dbReference type="EMBL" id="MCU4740128.1"/>
    </source>
</evidence>
<reference evidence="5 7" key="1">
    <citation type="submission" date="2022-09" db="EMBL/GenBank/DDBJ databases">
        <title>Enrichment on poylsaccharides allowed isolation of novel metabolic and taxonomic groups of Haloarchaea.</title>
        <authorList>
            <person name="Sorokin D.Y."/>
            <person name="Elcheninov A.G."/>
            <person name="Khizhniak T.V."/>
            <person name="Kolganova T.V."/>
            <person name="Kublanov I.V."/>
        </authorList>
    </citation>
    <scope>NUCLEOTIDE SEQUENCE</scope>
    <source>
        <strain evidence="6 7">AArc-m2/3/4</strain>
        <strain evidence="5">AArc-xg1-1</strain>
    </source>
</reference>
<keyword evidence="2" id="KW-0804">Transcription</keyword>
<organism evidence="5 8">
    <name type="scientific">Natronoglomus mannanivorans</name>
    <dbReference type="NCBI Taxonomy" id="2979990"/>
    <lineage>
        <taxon>Archaea</taxon>
        <taxon>Methanobacteriati</taxon>
        <taxon>Methanobacteriota</taxon>
        <taxon>Stenosarchaea group</taxon>
        <taxon>Halobacteria</taxon>
        <taxon>Halobacteriales</taxon>
        <taxon>Natrialbaceae</taxon>
        <taxon>Natronoglomus</taxon>
    </lineage>
</organism>
<dbReference type="Proteomes" id="UP001320972">
    <property type="component" value="Unassembled WGS sequence"/>
</dbReference>
<dbReference type="EMBL" id="JAOPKA010000001">
    <property type="protein sequence ID" value="MCU4740128.1"/>
    <property type="molecule type" value="Genomic_DNA"/>
</dbReference>
<evidence type="ECO:0000259" key="4">
    <source>
        <dbReference type="Pfam" id="PF24281"/>
    </source>
</evidence>
<comment type="caution">
    <text evidence="5">The sequence shown here is derived from an EMBL/GenBank/DDBJ whole genome shotgun (WGS) entry which is preliminary data.</text>
</comment>
<evidence type="ECO:0000313" key="8">
    <source>
        <dbReference type="Proteomes" id="UP001321018"/>
    </source>
</evidence>
<sequence>MREFVFALEYESGTNPVADVLDAYPETTVRSLSCHVTPESLWRVDHATGSPEALEALEEAYRDATYCADCLVKDDCGAECEIEVLDRSNDTLVVYTYWARTDVCTSVPHLALEYLGEGLLFETYREGRRYRWRIVLAGDAPIHAFFDALGEEVGECTGMEMLRLTELDPEHSSGDADEWDSLPDEQQRALRAAVEHGYYETPRTIDLSDLADELGIPRSTLSYRLRRAEAKLATSFVEGDALETVAPEL</sequence>
<evidence type="ECO:0000313" key="7">
    <source>
        <dbReference type="Proteomes" id="UP001320972"/>
    </source>
</evidence>
<gene>
    <name evidence="6" type="ORF">OB955_03185</name>
    <name evidence="5" type="ORF">OB960_01770</name>
</gene>
<dbReference type="InterPro" id="IPR007050">
    <property type="entry name" value="HTH_bacterioopsin"/>
</dbReference>
<dbReference type="InterPro" id="IPR036388">
    <property type="entry name" value="WH-like_DNA-bd_sf"/>
</dbReference>
<dbReference type="PANTHER" id="PTHR34236">
    <property type="entry name" value="DIMETHYL SULFOXIDE REDUCTASE TRANSCRIPTIONAL ACTIVATOR"/>
    <property type="match status" value="1"/>
</dbReference>
<accession>A0AAP2YWD0</accession>
<evidence type="ECO:0000259" key="3">
    <source>
        <dbReference type="Pfam" id="PF04967"/>
    </source>
</evidence>
<proteinExistence type="predicted"/>
<dbReference type="RefSeq" id="WP_338001981.1">
    <property type="nucleotide sequence ID" value="NZ_JAOPKA010000001.1"/>
</dbReference>
<evidence type="ECO:0000256" key="2">
    <source>
        <dbReference type="ARBA" id="ARBA00023163"/>
    </source>
</evidence>
<evidence type="ECO:0000256" key="1">
    <source>
        <dbReference type="ARBA" id="ARBA00023015"/>
    </source>
</evidence>
<dbReference type="Gene3D" id="1.10.10.10">
    <property type="entry name" value="Winged helix-like DNA-binding domain superfamily/Winged helix DNA-binding domain"/>
    <property type="match status" value="1"/>
</dbReference>
<keyword evidence="1" id="KW-0805">Transcription regulation</keyword>
<protein>
    <submittedName>
        <fullName evidence="5">Helix-turn-helix domain-containing protein</fullName>
    </submittedName>
</protein>
<dbReference type="PANTHER" id="PTHR34236:SF1">
    <property type="entry name" value="DIMETHYL SULFOXIDE REDUCTASE TRANSCRIPTIONAL ACTIVATOR"/>
    <property type="match status" value="1"/>
</dbReference>
<keyword evidence="7" id="KW-1185">Reference proteome</keyword>